<keyword evidence="8" id="KW-1185">Reference proteome</keyword>
<sequence length="306" mass="32868">MRWRGRRQSSNIDDRRGRSGGFGGAGPRMRIPGGVIRGGRGAGGIGSIFVLIVLGIILWAVGINPMILLDGGSGTPTSVEQQAGPSTQGLAPGQRDEASEFIATVLAETEDTWNGIMEAEGADYPEPTLVLFEGAVSSACGQASSAVGPFYCPNDQQLYIDLGFFNELAERFDAAGDFAQAYVVAHEVGHHVQNVIGVLPQFNQTRQQMGETEANALSVRVELQADCFAGIWGHYTAERGLLEAGDLEEALNAATQIGDDTLQRRTQGYVVPDSFNHGTSAQRREWFQRGFESGRLEDCDTFNGPV</sequence>
<organism evidence="7 8">
    <name type="scientific">Georhizobium profundi</name>
    <dbReference type="NCBI Taxonomy" id="2341112"/>
    <lineage>
        <taxon>Bacteria</taxon>
        <taxon>Pseudomonadati</taxon>
        <taxon>Pseudomonadota</taxon>
        <taxon>Alphaproteobacteria</taxon>
        <taxon>Hyphomicrobiales</taxon>
        <taxon>Rhizobiaceae</taxon>
        <taxon>Georhizobium</taxon>
    </lineage>
</organism>
<feature type="transmembrane region" description="Helical" evidence="6">
    <location>
        <begin position="38"/>
        <end position="61"/>
    </location>
</feature>
<keyword evidence="7" id="KW-0966">Cell projection</keyword>
<dbReference type="Proteomes" id="UP000268192">
    <property type="component" value="Chromosome"/>
</dbReference>
<keyword evidence="7" id="KW-0282">Flagellum</keyword>
<evidence type="ECO:0000256" key="2">
    <source>
        <dbReference type="ARBA" id="ARBA00022692"/>
    </source>
</evidence>
<dbReference type="KEGG" id="abaw:D5400_07840"/>
<evidence type="ECO:0000256" key="1">
    <source>
        <dbReference type="ARBA" id="ARBA00004167"/>
    </source>
</evidence>
<evidence type="ECO:0000256" key="5">
    <source>
        <dbReference type="SAM" id="MobiDB-lite"/>
    </source>
</evidence>
<keyword evidence="4 6" id="KW-0472">Membrane</keyword>
<evidence type="ECO:0000256" key="4">
    <source>
        <dbReference type="ARBA" id="ARBA00023136"/>
    </source>
</evidence>
<feature type="region of interest" description="Disordered" evidence="5">
    <location>
        <begin position="1"/>
        <end position="30"/>
    </location>
</feature>
<name>A0A3Q8XRL8_9HYPH</name>
<dbReference type="InterPro" id="IPR007343">
    <property type="entry name" value="Uncharacterised_pept_Zn_put"/>
</dbReference>
<dbReference type="Pfam" id="PF04228">
    <property type="entry name" value="Zn_peptidase"/>
    <property type="match status" value="1"/>
</dbReference>
<protein>
    <submittedName>
        <fullName evidence="7">Flagellar biosynthesis protein FlgM</fullName>
    </submittedName>
</protein>
<keyword evidence="7" id="KW-0969">Cilium</keyword>
<reference evidence="7 8" key="1">
    <citation type="submission" date="2018-09" db="EMBL/GenBank/DDBJ databases">
        <title>Marinorhizobium profundi gen. nov., sp. nov., isolated from a deep-sea sediment sample from the New Britain Trench and proposal of Marinorhizobiaceae fam. nov. in the order Rhizobiales of the class Alphaproteobacteria.</title>
        <authorList>
            <person name="Cao J."/>
        </authorList>
    </citation>
    <scope>NUCLEOTIDE SEQUENCE [LARGE SCALE GENOMIC DNA]</scope>
    <source>
        <strain evidence="7 8">WS11</strain>
    </source>
</reference>
<gene>
    <name evidence="7" type="ORF">D5400_07840</name>
</gene>
<evidence type="ECO:0000256" key="6">
    <source>
        <dbReference type="SAM" id="Phobius"/>
    </source>
</evidence>
<dbReference type="OrthoDB" id="9774900at2"/>
<keyword evidence="3 6" id="KW-1133">Transmembrane helix</keyword>
<evidence type="ECO:0000313" key="8">
    <source>
        <dbReference type="Proteomes" id="UP000268192"/>
    </source>
</evidence>
<keyword evidence="2 6" id="KW-0812">Transmembrane</keyword>
<accession>A0A3Q8XRL8</accession>
<evidence type="ECO:0000313" key="7">
    <source>
        <dbReference type="EMBL" id="AZN73666.1"/>
    </source>
</evidence>
<dbReference type="PANTHER" id="PTHR30168:SF0">
    <property type="entry name" value="INNER MEMBRANE PROTEIN"/>
    <property type="match status" value="1"/>
</dbReference>
<dbReference type="AlphaFoldDB" id="A0A3Q8XRL8"/>
<proteinExistence type="predicted"/>
<dbReference type="RefSeq" id="WP_126009238.1">
    <property type="nucleotide sequence ID" value="NZ_CP032509.1"/>
</dbReference>
<feature type="region of interest" description="Disordered" evidence="5">
    <location>
        <begin position="75"/>
        <end position="94"/>
    </location>
</feature>
<evidence type="ECO:0000256" key="3">
    <source>
        <dbReference type="ARBA" id="ARBA00022989"/>
    </source>
</evidence>
<feature type="compositionally biased region" description="Polar residues" evidence="5">
    <location>
        <begin position="75"/>
        <end position="89"/>
    </location>
</feature>
<dbReference type="EMBL" id="CP032509">
    <property type="protein sequence ID" value="AZN73666.1"/>
    <property type="molecule type" value="Genomic_DNA"/>
</dbReference>
<dbReference type="GO" id="GO:0016020">
    <property type="term" value="C:membrane"/>
    <property type="evidence" value="ECO:0007669"/>
    <property type="project" value="UniProtKB-SubCell"/>
</dbReference>
<comment type="subcellular location">
    <subcellularLocation>
        <location evidence="1">Membrane</location>
        <topology evidence="1">Single-pass membrane protein</topology>
    </subcellularLocation>
</comment>
<dbReference type="PANTHER" id="PTHR30168">
    <property type="entry name" value="PUTATIVE MEMBRANE PROTEIN YPFJ"/>
    <property type="match status" value="1"/>
</dbReference>